<name>B9WH09_CANDC</name>
<dbReference type="SUPFAM" id="SSF53335">
    <property type="entry name" value="S-adenosyl-L-methionine-dependent methyltransferases"/>
    <property type="match status" value="1"/>
</dbReference>
<dbReference type="InterPro" id="IPR051038">
    <property type="entry name" value="RMT2/GAMT_Mtase"/>
</dbReference>
<keyword evidence="3 6" id="KW-0808">Transferase</keyword>
<comment type="subcellular location">
    <subcellularLocation>
        <location evidence="6">Cytoplasm</location>
    </subcellularLocation>
    <subcellularLocation>
        <location evidence="6">Nucleus</location>
    </subcellularLocation>
</comment>
<evidence type="ECO:0000313" key="9">
    <source>
        <dbReference type="CGD" id="CAL0000162308"/>
    </source>
</evidence>
<feature type="region of interest" description="Disordered" evidence="7">
    <location>
        <begin position="148"/>
        <end position="192"/>
    </location>
</feature>
<reference evidence="10 11" key="1">
    <citation type="journal article" date="2009" name="Genome Res.">
        <title>Comparative genomics of the fungal pathogens Candida dubliniensis and Candida albicans.</title>
        <authorList>
            <person name="Jackson A.P."/>
            <person name="Gamble J.A."/>
            <person name="Yeomans T."/>
            <person name="Moran G.P."/>
            <person name="Saunders D."/>
            <person name="Harris D."/>
            <person name="Aslett M."/>
            <person name="Barrell J.F."/>
            <person name="Butler G."/>
            <person name="Citiulo F."/>
            <person name="Coleman D.C."/>
            <person name="de Groot P.W.J."/>
            <person name="Goodwin T.J."/>
            <person name="Quail M.A."/>
            <person name="McQuillan J."/>
            <person name="Munro C.A."/>
            <person name="Pain A."/>
            <person name="Poulter R.T."/>
            <person name="Rajandream M.A."/>
            <person name="Renauld H."/>
            <person name="Spiering M.J."/>
            <person name="Tivey A."/>
            <person name="Gow N.A.R."/>
            <person name="Barrell B."/>
            <person name="Sullivan D.J."/>
            <person name="Berriman M."/>
        </authorList>
    </citation>
    <scope>NUCLEOTIDE SEQUENCE [LARGE SCALE GENOMIC DNA]</scope>
    <source>
        <strain evidence="11">CD36 / ATCC MYA-646 / CBS 7987 / NCPF 3949 / NRRL Y-17841</strain>
    </source>
</reference>
<comment type="function">
    <text evidence="6">S-adenosyl-L-methionine-dependent protein-arginine N-methyltransferase that methylates the delta-nitrogen atom of arginine residues to form N5-methylarginine (type IV) in target proteins. Monomethylates ribosomal protein L12.</text>
</comment>
<dbReference type="EMBL" id="FM992692">
    <property type="protein sequence ID" value="CAX41450.1"/>
    <property type="molecule type" value="Genomic_DNA"/>
</dbReference>
<dbReference type="GO" id="GO:0032259">
    <property type="term" value="P:methylation"/>
    <property type="evidence" value="ECO:0007669"/>
    <property type="project" value="UniProtKB-KW"/>
</dbReference>
<dbReference type="PANTHER" id="PTHR32379">
    <property type="entry name" value="GUANIDINOACETATE N-METHYLTRANSFERASE"/>
    <property type="match status" value="1"/>
</dbReference>
<sequence length="435" mass="50713">MSELHDLCKFPIRPIDQSYIEKLTQYLKDGIPATYTIEEAYNYINNINIEPTTTTTPLHLICQNAPIDITNDEQKIISQMVEKLFEYGAGWSFTDINNQTPGCILISRRQKIGNEKWMNDVYQQIIDAGVRAELLLRKVNEFEEVEFIDEEEEEEEEEIPQLVEDQQETKEEQQLQQQSGDIDDAPDAPSQNQQSYLNTKLEYINDALITKNDKDGVMMAWENDIMKLASDTITSNLDSDDNHDSELNILNIGFGMGIIDNMIQSKLKDHPNAKHYICEAHPDVLEKMKLDGWYNKSNVIILEGRWQDKLNELLSSSEQKVPVFFDGIYYDTFSEHYQDMLELFDIIVGLLKPNGIFSFFNGLGADRQIIYQVYKNLLIIDLENYGLNCQFKEIEIPIEKFWNESKDKSIWDDVKRSYWSCPIYYHPIIKFIDDI</sequence>
<keyword evidence="5 6" id="KW-0539">Nucleus</keyword>
<evidence type="ECO:0000313" key="10">
    <source>
        <dbReference type="EMBL" id="CAX41450.1"/>
    </source>
</evidence>
<dbReference type="Gene3D" id="3.40.50.150">
    <property type="entry name" value="Vaccinia Virus protein VP39"/>
    <property type="match status" value="1"/>
</dbReference>
<dbReference type="PROSITE" id="PS51559">
    <property type="entry name" value="SAM_RMT2"/>
    <property type="match status" value="1"/>
</dbReference>
<evidence type="ECO:0000256" key="6">
    <source>
        <dbReference type="PIRNR" id="PIRNR038148"/>
    </source>
</evidence>
<feature type="compositionally biased region" description="Acidic residues" evidence="7">
    <location>
        <begin position="148"/>
        <end position="159"/>
    </location>
</feature>
<dbReference type="CDD" id="cd02440">
    <property type="entry name" value="AdoMet_MTases"/>
    <property type="match status" value="1"/>
</dbReference>
<comment type="similarity">
    <text evidence="6">Belongs to the class I-like SAM-binding methyltransferase superfamily. RMT2 methyltransferase family.</text>
</comment>
<dbReference type="OrthoDB" id="19014at2759"/>
<dbReference type="GO" id="GO:0005634">
    <property type="term" value="C:nucleus"/>
    <property type="evidence" value="ECO:0007669"/>
    <property type="project" value="UniProtKB-SubCell"/>
</dbReference>
<dbReference type="PIRSF" id="PIRSF038148">
    <property type="entry name" value="Arginine_N-mtfrase-2"/>
    <property type="match status" value="1"/>
</dbReference>
<dbReference type="eggNOG" id="KOG1709">
    <property type="taxonomic scope" value="Eukaryota"/>
</dbReference>
<dbReference type="InterPro" id="IPR017408">
    <property type="entry name" value="Arginine_N-MeTrfase_2"/>
</dbReference>
<gene>
    <name evidence="9" type="ordered locus">Cd36_50680</name>
    <name evidence="10" type="ORF">CD36_50680</name>
</gene>
<comment type="subunit">
    <text evidence="6">Monomer.</text>
</comment>
<feature type="domain" description="RMT2" evidence="8">
    <location>
        <begin position="189"/>
        <end position="435"/>
    </location>
</feature>
<evidence type="ECO:0000256" key="5">
    <source>
        <dbReference type="ARBA" id="ARBA00023242"/>
    </source>
</evidence>
<dbReference type="AlphaFoldDB" id="B9WH09"/>
<dbReference type="InterPro" id="IPR026480">
    <property type="entry name" value="RMT2_dom"/>
</dbReference>
<evidence type="ECO:0000256" key="4">
    <source>
        <dbReference type="ARBA" id="ARBA00022691"/>
    </source>
</evidence>
<proteinExistence type="inferred from homology"/>
<keyword evidence="2 6" id="KW-0489">Methyltransferase</keyword>
<dbReference type="GO" id="GO:0019702">
    <property type="term" value="F:protein arginine N5-methyltransferase activity"/>
    <property type="evidence" value="ECO:0007669"/>
    <property type="project" value="TreeGrafter"/>
</dbReference>
<protein>
    <recommendedName>
        <fullName evidence="6">Arginine N-methyltransferase 2</fullName>
        <ecNumber evidence="6">2.1.1.-</ecNumber>
    </recommendedName>
</protein>
<accession>B9WH09</accession>
<dbReference type="HOGENOM" id="CLU_033831_0_0_1"/>
<dbReference type="RefSeq" id="XP_002420372.1">
    <property type="nucleotide sequence ID" value="XM_002420327.1"/>
</dbReference>
<dbReference type="Proteomes" id="UP000002605">
    <property type="component" value="Chromosome 5"/>
</dbReference>
<dbReference type="PANTHER" id="PTHR32379:SF1">
    <property type="entry name" value="GUANIDINOACETATE N-METHYLTRANSFERASE"/>
    <property type="match status" value="1"/>
</dbReference>
<evidence type="ECO:0000256" key="2">
    <source>
        <dbReference type="ARBA" id="ARBA00022603"/>
    </source>
</evidence>
<evidence type="ECO:0000313" key="11">
    <source>
        <dbReference type="Proteomes" id="UP000002605"/>
    </source>
</evidence>
<keyword evidence="4" id="KW-0949">S-adenosyl-L-methionine</keyword>
<keyword evidence="11" id="KW-1185">Reference proteome</keyword>
<dbReference type="VEuPathDB" id="FungiDB:CD36_50680"/>
<dbReference type="EC" id="2.1.1.-" evidence="6"/>
<dbReference type="GO" id="GO:0005737">
    <property type="term" value="C:cytoplasm"/>
    <property type="evidence" value="ECO:0007669"/>
    <property type="project" value="UniProtKB-SubCell"/>
</dbReference>
<dbReference type="CGD" id="CAL0000162308">
    <property type="gene designation" value="Cd36_50680"/>
</dbReference>
<evidence type="ECO:0000256" key="1">
    <source>
        <dbReference type="ARBA" id="ARBA00022490"/>
    </source>
</evidence>
<dbReference type="GeneID" id="8048344"/>
<dbReference type="InterPro" id="IPR029063">
    <property type="entry name" value="SAM-dependent_MTases_sf"/>
</dbReference>
<dbReference type="KEGG" id="cdu:CD36_50680"/>
<organism evidence="10 11">
    <name type="scientific">Candida dubliniensis (strain CD36 / ATCC MYA-646 / CBS 7987 / NCPF 3949 / NRRL Y-17841)</name>
    <name type="common">Yeast</name>
    <dbReference type="NCBI Taxonomy" id="573826"/>
    <lineage>
        <taxon>Eukaryota</taxon>
        <taxon>Fungi</taxon>
        <taxon>Dikarya</taxon>
        <taxon>Ascomycota</taxon>
        <taxon>Saccharomycotina</taxon>
        <taxon>Pichiomycetes</taxon>
        <taxon>Debaryomycetaceae</taxon>
        <taxon>Candida/Lodderomyces clade</taxon>
        <taxon>Candida</taxon>
    </lineage>
</organism>
<evidence type="ECO:0000256" key="7">
    <source>
        <dbReference type="SAM" id="MobiDB-lite"/>
    </source>
</evidence>
<evidence type="ECO:0000256" key="3">
    <source>
        <dbReference type="ARBA" id="ARBA00022679"/>
    </source>
</evidence>
<keyword evidence="1 6" id="KW-0963">Cytoplasm</keyword>
<dbReference type="FunFam" id="3.40.50.150:FF:000310">
    <property type="entry name" value="Arginine N-methyltransferase 2"/>
    <property type="match status" value="1"/>
</dbReference>
<evidence type="ECO:0000259" key="8">
    <source>
        <dbReference type="PROSITE" id="PS51559"/>
    </source>
</evidence>